<accession>A0A0E0RBI4</accession>
<sequence>MGGDARRRRRHRAALANPSSESLPPLLELVDRRHDLFRVDKDVSEVSSSEQPNDSVSTLYYSTDRLNKPTYDAGSKQGSSKIAEDKTRDDSDDVEECLRKLKEYYSKGHIHSSIDDACNEVLAYEHAALTALALEWGMEPPEDPFRQQNSSVDDQEDEPHQQALSQQNLQIHRPRYEVSLEEIADDGKKWMGEEVMVAFKNYIEGKPDLSGHEYRLELQHQCFNVENYYENFHHYNFSVKMKKYDSDDWNETIYFAEVKMIFRRKNQGMDELRHPATGGFEMGSPDTAFPYMYTSD</sequence>
<proteinExistence type="predicted"/>
<dbReference type="HOGENOM" id="CLU_035562_1_0_1"/>
<feature type="region of interest" description="Disordered" evidence="1">
    <location>
        <begin position="1"/>
        <end position="24"/>
    </location>
</feature>
<dbReference type="EnsemblPlants" id="ORUFI11G23060.1">
    <property type="protein sequence ID" value="ORUFI11G23060.1"/>
    <property type="gene ID" value="ORUFI11G23060"/>
</dbReference>
<organism evidence="3 4">
    <name type="scientific">Oryza rufipogon</name>
    <name type="common">Brownbeard rice</name>
    <name type="synonym">Asian wild rice</name>
    <dbReference type="NCBI Taxonomy" id="4529"/>
    <lineage>
        <taxon>Eukaryota</taxon>
        <taxon>Viridiplantae</taxon>
        <taxon>Streptophyta</taxon>
        <taxon>Embryophyta</taxon>
        <taxon>Tracheophyta</taxon>
        <taxon>Spermatophyta</taxon>
        <taxon>Magnoliopsida</taxon>
        <taxon>Liliopsida</taxon>
        <taxon>Poales</taxon>
        <taxon>Poaceae</taxon>
        <taxon>BOP clade</taxon>
        <taxon>Oryzoideae</taxon>
        <taxon>Oryzeae</taxon>
        <taxon>Oryzinae</taxon>
        <taxon>Oryza</taxon>
    </lineage>
</organism>
<evidence type="ECO:0000259" key="2">
    <source>
        <dbReference type="Pfam" id="PF12274"/>
    </source>
</evidence>
<evidence type="ECO:0000256" key="1">
    <source>
        <dbReference type="SAM" id="MobiDB-lite"/>
    </source>
</evidence>
<feature type="region of interest" description="Disordered" evidence="1">
    <location>
        <begin position="139"/>
        <end position="168"/>
    </location>
</feature>
<dbReference type="Pfam" id="PF12274">
    <property type="entry name" value="DUF3615"/>
    <property type="match status" value="1"/>
</dbReference>
<protein>
    <recommendedName>
        <fullName evidence="2">DUF3615 domain-containing protein</fullName>
    </recommendedName>
</protein>
<dbReference type="PANTHER" id="PTHR33326:SF14">
    <property type="entry name" value="EXPRESSED PROTEIN"/>
    <property type="match status" value="1"/>
</dbReference>
<dbReference type="PANTHER" id="PTHR33326">
    <property type="entry name" value="OS05G0543800 PROTEIN"/>
    <property type="match status" value="1"/>
</dbReference>
<reference evidence="3" key="2">
    <citation type="submission" date="2015-06" db="UniProtKB">
        <authorList>
            <consortium name="EnsemblPlants"/>
        </authorList>
    </citation>
    <scope>IDENTIFICATION</scope>
</reference>
<feature type="region of interest" description="Disordered" evidence="1">
    <location>
        <begin position="66"/>
        <end position="92"/>
    </location>
</feature>
<feature type="compositionally biased region" description="Basic residues" evidence="1">
    <location>
        <begin position="1"/>
        <end position="13"/>
    </location>
</feature>
<feature type="domain" description="DUF3615" evidence="2">
    <location>
        <begin position="196"/>
        <end position="263"/>
    </location>
</feature>
<dbReference type="Proteomes" id="UP000008022">
    <property type="component" value="Unassembled WGS sequence"/>
</dbReference>
<feature type="compositionally biased region" description="Low complexity" evidence="1">
    <location>
        <begin position="14"/>
        <end position="24"/>
    </location>
</feature>
<dbReference type="eggNOG" id="ENOG502R3H2">
    <property type="taxonomic scope" value="Eukaryota"/>
</dbReference>
<name>A0A0E0RBI4_ORYRU</name>
<dbReference type="OMA" id="DDWNETI"/>
<dbReference type="AlphaFoldDB" id="A0A0E0RBI4"/>
<dbReference type="InterPro" id="IPR022059">
    <property type="entry name" value="DUF3615"/>
</dbReference>
<evidence type="ECO:0000313" key="4">
    <source>
        <dbReference type="Proteomes" id="UP000008022"/>
    </source>
</evidence>
<dbReference type="Gramene" id="ORUFI11G23060.1">
    <property type="protein sequence ID" value="ORUFI11G23060.1"/>
    <property type="gene ID" value="ORUFI11G23060"/>
</dbReference>
<keyword evidence="4" id="KW-1185">Reference proteome</keyword>
<evidence type="ECO:0000313" key="3">
    <source>
        <dbReference type="EnsemblPlants" id="ORUFI11G23060.1"/>
    </source>
</evidence>
<reference evidence="4" key="1">
    <citation type="submission" date="2013-06" db="EMBL/GenBank/DDBJ databases">
        <authorList>
            <person name="Zhao Q."/>
        </authorList>
    </citation>
    <scope>NUCLEOTIDE SEQUENCE</scope>
    <source>
        <strain evidence="4">cv. W1943</strain>
    </source>
</reference>